<comment type="catalytic activity">
    <reaction evidence="8">
        <text>adenosine + phosphate = alpha-D-ribose 1-phosphate + adenine</text>
        <dbReference type="Rhea" id="RHEA:27642"/>
        <dbReference type="ChEBI" id="CHEBI:16335"/>
        <dbReference type="ChEBI" id="CHEBI:16708"/>
        <dbReference type="ChEBI" id="CHEBI:43474"/>
        <dbReference type="ChEBI" id="CHEBI:57720"/>
        <dbReference type="EC" id="2.4.2.1"/>
    </reaction>
    <physiologicalReaction direction="left-to-right" evidence="8">
        <dbReference type="Rhea" id="RHEA:27643"/>
    </physiologicalReaction>
</comment>
<keyword evidence="4" id="KW-0479">Metal-binding</keyword>
<evidence type="ECO:0000256" key="8">
    <source>
        <dbReference type="ARBA" id="ARBA00048968"/>
    </source>
</evidence>
<dbReference type="Gene3D" id="3.60.140.10">
    <property type="entry name" value="CNF1/YfiH-like putative cysteine hydrolases"/>
    <property type="match status" value="1"/>
</dbReference>
<dbReference type="InterPro" id="IPR038371">
    <property type="entry name" value="Cu_polyphenol_OxRdtase_sf"/>
</dbReference>
<dbReference type="CDD" id="cd16833">
    <property type="entry name" value="YfiH"/>
    <property type="match status" value="1"/>
</dbReference>
<dbReference type="GO" id="GO:0005507">
    <property type="term" value="F:copper ion binding"/>
    <property type="evidence" value="ECO:0007669"/>
    <property type="project" value="TreeGrafter"/>
</dbReference>
<comment type="catalytic activity">
    <reaction evidence="1">
        <text>inosine + phosphate = alpha-D-ribose 1-phosphate + hypoxanthine</text>
        <dbReference type="Rhea" id="RHEA:27646"/>
        <dbReference type="ChEBI" id="CHEBI:17368"/>
        <dbReference type="ChEBI" id="CHEBI:17596"/>
        <dbReference type="ChEBI" id="CHEBI:43474"/>
        <dbReference type="ChEBI" id="CHEBI:57720"/>
        <dbReference type="EC" id="2.4.2.1"/>
    </reaction>
    <physiologicalReaction direction="left-to-right" evidence="1">
        <dbReference type="Rhea" id="RHEA:27647"/>
    </physiologicalReaction>
</comment>
<dbReference type="GO" id="GO:0017061">
    <property type="term" value="F:S-methyl-5-thioadenosine phosphorylase activity"/>
    <property type="evidence" value="ECO:0007669"/>
    <property type="project" value="UniProtKB-EC"/>
</dbReference>
<gene>
    <name evidence="10" type="primary">yfiH_2</name>
    <name evidence="10" type="ORF">GALL_98380</name>
</gene>
<dbReference type="PANTHER" id="PTHR30616">
    <property type="entry name" value="UNCHARACTERIZED PROTEIN YFIH"/>
    <property type="match status" value="1"/>
</dbReference>
<evidence type="ECO:0000256" key="5">
    <source>
        <dbReference type="ARBA" id="ARBA00022801"/>
    </source>
</evidence>
<proteinExistence type="inferred from homology"/>
<name>A0A1J5SHR4_9ZZZZ</name>
<evidence type="ECO:0000256" key="4">
    <source>
        <dbReference type="ARBA" id="ARBA00022723"/>
    </source>
</evidence>
<keyword evidence="5" id="KW-0378">Hydrolase</keyword>
<dbReference type="EMBL" id="MLJW01000034">
    <property type="protein sequence ID" value="OIR07975.1"/>
    <property type="molecule type" value="Genomic_DNA"/>
</dbReference>
<evidence type="ECO:0000313" key="10">
    <source>
        <dbReference type="EMBL" id="OIR07975.1"/>
    </source>
</evidence>
<evidence type="ECO:0000256" key="6">
    <source>
        <dbReference type="ARBA" id="ARBA00022833"/>
    </source>
</evidence>
<sequence length="260" mass="28033">MTPEMISVSTLNEVLRIRHGFFTRQGGVSSGLYASLNCGYGAADSPDDVAANRARAMATLGVAPDNLATVHQQHTAEVAVIDERWTPGVKPVVADAMVTNRFGVALGILTADCAPVLLADRKANVIGAAHAGWRGALAGVLDNTVAAMVRLGAKPNRMVAAIGPCIAQRSYEVGPEFPAAFLEQNADNHFFFTASPNEGRYFFDLPGYVARRLATLSVAEIIRTPCDTFREESRFFSYRRSVLRGEGDYGRNLSAIVLER</sequence>
<protein>
    <submittedName>
        <fullName evidence="10">Laccase domain protein YfiH</fullName>
    </submittedName>
</protein>
<accession>A0A1J5SHR4</accession>
<keyword evidence="6" id="KW-0862">Zinc</keyword>
<evidence type="ECO:0000256" key="7">
    <source>
        <dbReference type="ARBA" id="ARBA00047989"/>
    </source>
</evidence>
<dbReference type="SUPFAM" id="SSF64438">
    <property type="entry name" value="CNF1/YfiH-like putative cysteine hydrolases"/>
    <property type="match status" value="1"/>
</dbReference>
<comment type="caution">
    <text evidence="10">The sequence shown here is derived from an EMBL/GenBank/DDBJ whole genome shotgun (WGS) entry which is preliminary data.</text>
</comment>
<dbReference type="Pfam" id="PF02578">
    <property type="entry name" value="Cu-oxidase_4"/>
    <property type="match status" value="1"/>
</dbReference>
<keyword evidence="3" id="KW-0808">Transferase</keyword>
<dbReference type="InterPro" id="IPR003730">
    <property type="entry name" value="Cu_polyphenol_OxRdtase"/>
</dbReference>
<evidence type="ECO:0000256" key="2">
    <source>
        <dbReference type="ARBA" id="ARBA00007353"/>
    </source>
</evidence>
<evidence type="ECO:0000256" key="1">
    <source>
        <dbReference type="ARBA" id="ARBA00000553"/>
    </source>
</evidence>
<reference evidence="10" key="1">
    <citation type="submission" date="2016-10" db="EMBL/GenBank/DDBJ databases">
        <title>Sequence of Gallionella enrichment culture.</title>
        <authorList>
            <person name="Poehlein A."/>
            <person name="Muehling M."/>
            <person name="Daniel R."/>
        </authorList>
    </citation>
    <scope>NUCLEOTIDE SEQUENCE</scope>
</reference>
<evidence type="ECO:0000256" key="9">
    <source>
        <dbReference type="ARBA" id="ARBA00049893"/>
    </source>
</evidence>
<dbReference type="AlphaFoldDB" id="A0A1J5SHR4"/>
<dbReference type="NCBIfam" id="TIGR00726">
    <property type="entry name" value="peptidoglycan editing factor PgeF"/>
    <property type="match status" value="1"/>
</dbReference>
<dbReference type="InterPro" id="IPR011324">
    <property type="entry name" value="Cytotoxic_necrot_fac-like_cat"/>
</dbReference>
<dbReference type="GO" id="GO:0016787">
    <property type="term" value="F:hydrolase activity"/>
    <property type="evidence" value="ECO:0007669"/>
    <property type="project" value="UniProtKB-KW"/>
</dbReference>
<comment type="similarity">
    <text evidence="2">Belongs to the purine nucleoside phosphorylase YfiH/LACC1 family.</text>
</comment>
<organism evidence="10">
    <name type="scientific">mine drainage metagenome</name>
    <dbReference type="NCBI Taxonomy" id="410659"/>
    <lineage>
        <taxon>unclassified sequences</taxon>
        <taxon>metagenomes</taxon>
        <taxon>ecological metagenomes</taxon>
    </lineage>
</organism>
<dbReference type="PANTHER" id="PTHR30616:SF2">
    <property type="entry name" value="PURINE NUCLEOSIDE PHOSPHORYLASE LACC1"/>
    <property type="match status" value="1"/>
</dbReference>
<evidence type="ECO:0000256" key="3">
    <source>
        <dbReference type="ARBA" id="ARBA00022679"/>
    </source>
</evidence>
<comment type="catalytic activity">
    <reaction evidence="9">
        <text>S-methyl-5'-thioadenosine + phosphate = 5-(methylsulfanyl)-alpha-D-ribose 1-phosphate + adenine</text>
        <dbReference type="Rhea" id="RHEA:11852"/>
        <dbReference type="ChEBI" id="CHEBI:16708"/>
        <dbReference type="ChEBI" id="CHEBI:17509"/>
        <dbReference type="ChEBI" id="CHEBI:43474"/>
        <dbReference type="ChEBI" id="CHEBI:58533"/>
        <dbReference type="EC" id="2.4.2.28"/>
    </reaction>
    <physiologicalReaction direction="left-to-right" evidence="9">
        <dbReference type="Rhea" id="RHEA:11853"/>
    </physiologicalReaction>
</comment>
<comment type="catalytic activity">
    <reaction evidence="7">
        <text>adenosine + H2O + H(+) = inosine + NH4(+)</text>
        <dbReference type="Rhea" id="RHEA:24408"/>
        <dbReference type="ChEBI" id="CHEBI:15377"/>
        <dbReference type="ChEBI" id="CHEBI:15378"/>
        <dbReference type="ChEBI" id="CHEBI:16335"/>
        <dbReference type="ChEBI" id="CHEBI:17596"/>
        <dbReference type="ChEBI" id="CHEBI:28938"/>
        <dbReference type="EC" id="3.5.4.4"/>
    </reaction>
    <physiologicalReaction direction="left-to-right" evidence="7">
        <dbReference type="Rhea" id="RHEA:24409"/>
    </physiologicalReaction>
</comment>